<protein>
    <submittedName>
        <fullName evidence="1">Uncharacterized protein</fullName>
    </submittedName>
</protein>
<proteinExistence type="predicted"/>
<reference evidence="1 2" key="1">
    <citation type="journal article" date="2014" name="Agronomy (Basel)">
        <title>A Draft Genome Sequence for Ensete ventricosum, the Drought-Tolerant Tree Against Hunger.</title>
        <authorList>
            <person name="Harrison J."/>
            <person name="Moore K.A."/>
            <person name="Paszkiewicz K."/>
            <person name="Jones T."/>
            <person name="Grant M."/>
            <person name="Ambacheew D."/>
            <person name="Muzemil S."/>
            <person name="Studholme D.J."/>
        </authorList>
    </citation>
    <scope>NUCLEOTIDE SEQUENCE [LARGE SCALE GENOMIC DNA]</scope>
</reference>
<evidence type="ECO:0000313" key="1">
    <source>
        <dbReference type="EMBL" id="RRT63242.1"/>
    </source>
</evidence>
<comment type="caution">
    <text evidence="1">The sequence shown here is derived from an EMBL/GenBank/DDBJ whole genome shotgun (WGS) entry which is preliminary data.</text>
</comment>
<accession>A0A426ZGX4</accession>
<evidence type="ECO:0000313" key="2">
    <source>
        <dbReference type="Proteomes" id="UP000287651"/>
    </source>
</evidence>
<sequence>SVFCATSRKFKILVIPNELSLGKSYKHGFVKKCNGHKLCAKSRFHRVFRAPSRNFRILAIPNVLAHSRNFKIHTIPNVLAHENSYKHGFIKKCNGHKFFVKSQSIDFLCTDSEFQNTGHSQCISPREVVRAWFCEKMQWS</sequence>
<organism evidence="1 2">
    <name type="scientific">Ensete ventricosum</name>
    <name type="common">Abyssinian banana</name>
    <name type="synonym">Musa ensete</name>
    <dbReference type="NCBI Taxonomy" id="4639"/>
    <lineage>
        <taxon>Eukaryota</taxon>
        <taxon>Viridiplantae</taxon>
        <taxon>Streptophyta</taxon>
        <taxon>Embryophyta</taxon>
        <taxon>Tracheophyta</taxon>
        <taxon>Spermatophyta</taxon>
        <taxon>Magnoliopsida</taxon>
        <taxon>Liliopsida</taxon>
        <taxon>Zingiberales</taxon>
        <taxon>Musaceae</taxon>
        <taxon>Ensete</taxon>
    </lineage>
</organism>
<dbReference type="EMBL" id="AMZH03006670">
    <property type="protein sequence ID" value="RRT63242.1"/>
    <property type="molecule type" value="Genomic_DNA"/>
</dbReference>
<gene>
    <name evidence="1" type="ORF">B296_00027326</name>
</gene>
<feature type="non-terminal residue" evidence="1">
    <location>
        <position position="1"/>
    </location>
</feature>
<name>A0A426ZGX4_ENSVE</name>
<dbReference type="Proteomes" id="UP000287651">
    <property type="component" value="Unassembled WGS sequence"/>
</dbReference>
<dbReference type="AlphaFoldDB" id="A0A426ZGX4"/>